<reference evidence="1 2" key="1">
    <citation type="submission" date="2024-06" db="EMBL/GenBank/DDBJ databases">
        <title>The Natural Products Discovery Center: Release of the First 8490 Sequenced Strains for Exploring Actinobacteria Biosynthetic Diversity.</title>
        <authorList>
            <person name="Kalkreuter E."/>
            <person name="Kautsar S.A."/>
            <person name="Yang D."/>
            <person name="Bader C.D."/>
            <person name="Teijaro C.N."/>
            <person name="Fluegel L."/>
            <person name="Davis C.M."/>
            <person name="Simpson J.R."/>
            <person name="Lauterbach L."/>
            <person name="Steele A.D."/>
            <person name="Gui C."/>
            <person name="Meng S."/>
            <person name="Li G."/>
            <person name="Viehrig K."/>
            <person name="Ye F."/>
            <person name="Su P."/>
            <person name="Kiefer A.F."/>
            <person name="Nichols A."/>
            <person name="Cepeda A.J."/>
            <person name="Yan W."/>
            <person name="Fan B."/>
            <person name="Jiang Y."/>
            <person name="Adhikari A."/>
            <person name="Zheng C.-J."/>
            <person name="Schuster L."/>
            <person name="Cowan T.M."/>
            <person name="Smanski M.J."/>
            <person name="Chevrette M.G."/>
            <person name="De Carvalho L.P.S."/>
            <person name="Shen B."/>
        </authorList>
    </citation>
    <scope>NUCLEOTIDE SEQUENCE [LARGE SCALE GENOMIC DNA]</scope>
    <source>
        <strain evidence="1 2">NPDC000837</strain>
    </source>
</reference>
<sequence>MLGASVLDPEEVADEVMKGLADGRFLILPHAEVRGPCAYRATDTDRWLRGMRRLRRRIDEVAAG</sequence>
<name>A0ABV1V362_9ACTN</name>
<dbReference type="Proteomes" id="UP001445472">
    <property type="component" value="Unassembled WGS sequence"/>
</dbReference>
<comment type="caution">
    <text evidence="1">The sequence shown here is derived from an EMBL/GenBank/DDBJ whole genome shotgun (WGS) entry which is preliminary data.</text>
</comment>
<accession>A0ABV1V362</accession>
<dbReference type="EMBL" id="JBEPBX010000038">
    <property type="protein sequence ID" value="MER6617478.1"/>
    <property type="molecule type" value="Genomic_DNA"/>
</dbReference>
<proteinExistence type="predicted"/>
<keyword evidence="2" id="KW-1185">Reference proteome</keyword>
<evidence type="ECO:0000313" key="2">
    <source>
        <dbReference type="Proteomes" id="UP001445472"/>
    </source>
</evidence>
<dbReference type="RefSeq" id="WP_351978559.1">
    <property type="nucleotide sequence ID" value="NZ_JBEPBX010000038.1"/>
</dbReference>
<protein>
    <recommendedName>
        <fullName evidence="3">Oxidoreductase</fullName>
    </recommendedName>
</protein>
<evidence type="ECO:0008006" key="3">
    <source>
        <dbReference type="Google" id="ProtNLM"/>
    </source>
</evidence>
<gene>
    <name evidence="1" type="ORF">ABT276_29880</name>
</gene>
<organism evidence="1 2">
    <name type="scientific">Streptomyces xantholiticus</name>
    <dbReference type="NCBI Taxonomy" id="68285"/>
    <lineage>
        <taxon>Bacteria</taxon>
        <taxon>Bacillati</taxon>
        <taxon>Actinomycetota</taxon>
        <taxon>Actinomycetes</taxon>
        <taxon>Kitasatosporales</taxon>
        <taxon>Streptomycetaceae</taxon>
        <taxon>Streptomyces</taxon>
    </lineage>
</organism>
<evidence type="ECO:0000313" key="1">
    <source>
        <dbReference type="EMBL" id="MER6617478.1"/>
    </source>
</evidence>